<reference evidence="2 3" key="1">
    <citation type="journal article" date="2018" name="Elife">
        <title>Functional genomics of lipid metabolism in the oleaginous yeast Rhodosporidium toruloides.</title>
        <authorList>
            <person name="Coradetti S.T."/>
            <person name="Pinel D."/>
            <person name="Geiselman G."/>
            <person name="Ito M."/>
            <person name="Mondo S."/>
            <person name="Reilly M.C."/>
            <person name="Cheng Y.F."/>
            <person name="Bauer S."/>
            <person name="Grigoriev I."/>
            <person name="Gladden J.M."/>
            <person name="Simmons B.A."/>
            <person name="Brem R."/>
            <person name="Arkin A.P."/>
            <person name="Skerker J.M."/>
        </authorList>
    </citation>
    <scope>NUCLEOTIDE SEQUENCE [LARGE SCALE GENOMIC DNA]</scope>
    <source>
        <strain evidence="2 3">NBRC 0880</strain>
    </source>
</reference>
<feature type="region of interest" description="Disordered" evidence="1">
    <location>
        <begin position="121"/>
        <end position="155"/>
    </location>
</feature>
<protein>
    <submittedName>
        <fullName evidence="2">Uncharacterized protein</fullName>
    </submittedName>
</protein>
<organism evidence="2 3">
    <name type="scientific">Rhodotorula toruloides</name>
    <name type="common">Yeast</name>
    <name type="synonym">Rhodosporidium toruloides</name>
    <dbReference type="NCBI Taxonomy" id="5286"/>
    <lineage>
        <taxon>Eukaryota</taxon>
        <taxon>Fungi</taxon>
        <taxon>Dikarya</taxon>
        <taxon>Basidiomycota</taxon>
        <taxon>Pucciniomycotina</taxon>
        <taxon>Microbotryomycetes</taxon>
        <taxon>Sporidiobolales</taxon>
        <taxon>Sporidiobolaceae</taxon>
        <taxon>Rhodotorula</taxon>
    </lineage>
</organism>
<feature type="compositionally biased region" description="Basic residues" evidence="1">
    <location>
        <begin position="128"/>
        <end position="146"/>
    </location>
</feature>
<feature type="non-terminal residue" evidence="2">
    <location>
        <position position="1"/>
    </location>
</feature>
<evidence type="ECO:0000256" key="1">
    <source>
        <dbReference type="SAM" id="MobiDB-lite"/>
    </source>
</evidence>
<dbReference type="EMBL" id="LCTV02000011">
    <property type="protein sequence ID" value="PRQ71926.1"/>
    <property type="molecule type" value="Genomic_DNA"/>
</dbReference>
<proteinExistence type="predicted"/>
<evidence type="ECO:0000313" key="2">
    <source>
        <dbReference type="EMBL" id="PRQ71926.1"/>
    </source>
</evidence>
<feature type="compositionally biased region" description="Basic residues" evidence="1">
    <location>
        <begin position="51"/>
        <end position="67"/>
    </location>
</feature>
<comment type="caution">
    <text evidence="2">The sequence shown here is derived from an EMBL/GenBank/DDBJ whole genome shotgun (WGS) entry which is preliminary data.</text>
</comment>
<name>A0A2T0A1P2_RHOTO</name>
<accession>A0A2T0A1P2</accession>
<dbReference type="Proteomes" id="UP000239560">
    <property type="component" value="Unassembled WGS sequence"/>
</dbReference>
<feature type="region of interest" description="Disordered" evidence="1">
    <location>
        <begin position="23"/>
        <end position="67"/>
    </location>
</feature>
<gene>
    <name evidence="2" type="ORF">AAT19DRAFT_10041</name>
</gene>
<evidence type="ECO:0000313" key="3">
    <source>
        <dbReference type="Proteomes" id="UP000239560"/>
    </source>
</evidence>
<dbReference type="AlphaFoldDB" id="A0A2T0A1P2"/>
<sequence length="155" mass="17949">LPSPLRWLPHTASHGCLTASFDDEDHHQSLPRRRHVALEPQARLDRGSANSRRRGRSGRRGRRRRRGRRLWDLSSRVRWLLSRLQGPGRRVSPDLGRVHTRLPHALLDEVARHGELEAAVPDGPQALGHRRHRRLRTSSFRPSRRSSRPERRTAA</sequence>